<accession>A0ABP7A0C1</accession>
<sequence>MSQAAQATAPPPPAPAPTPASGAVATTPTPAQPSQTPRRLRLLTIGVLVAGLLFGIVGGACFALQARALSRAEANAEQLVRVQQIQTDLLSADATATNAFLVGGLEPPAQRARYDQLISETSELIAAAADAQPADADALAALNDEVVTYASTIELARANNRQGFPVGAQYLRTASAGLRADALPILDTLVAVNAQRAADEMDARPGWWFEAIGVLLLAGFVLTMIFVARTFRRTINVGLLTGGVIMLVLLVGGAIALGQTGSALNGLKADSLNPLTAAAQARIRGNDAKANESLTLISRGSGAAFEQAWKDSAAKVDDALGTVQSDELTQRWTGYTTVHGQIRKLDDGGQWDAAVALATGTGDDSANATFGAFDDFAVGVVDGLAGDLGSGLRAPRTGMIIAAILALAAGVAAALFGRRGLALRLREYR</sequence>
<keyword evidence="2" id="KW-0812">Transmembrane</keyword>
<dbReference type="EMBL" id="BAABAB010000016">
    <property type="protein sequence ID" value="GAA3621448.1"/>
    <property type="molecule type" value="Genomic_DNA"/>
</dbReference>
<evidence type="ECO:0008006" key="5">
    <source>
        <dbReference type="Google" id="ProtNLM"/>
    </source>
</evidence>
<name>A0ABP7A0C1_9ACTN</name>
<evidence type="ECO:0000313" key="3">
    <source>
        <dbReference type="EMBL" id="GAA3621448.1"/>
    </source>
</evidence>
<keyword evidence="4" id="KW-1185">Reference proteome</keyword>
<feature type="transmembrane region" description="Helical" evidence="2">
    <location>
        <begin position="207"/>
        <end position="228"/>
    </location>
</feature>
<feature type="compositionally biased region" description="Low complexity" evidence="1">
    <location>
        <begin position="19"/>
        <end position="37"/>
    </location>
</feature>
<feature type="transmembrane region" description="Helical" evidence="2">
    <location>
        <begin position="397"/>
        <end position="416"/>
    </location>
</feature>
<dbReference type="RefSeq" id="WP_344804873.1">
    <property type="nucleotide sequence ID" value="NZ_BAABAB010000016.1"/>
</dbReference>
<evidence type="ECO:0000313" key="4">
    <source>
        <dbReference type="Proteomes" id="UP001501490"/>
    </source>
</evidence>
<proteinExistence type="predicted"/>
<feature type="region of interest" description="Disordered" evidence="1">
    <location>
        <begin position="1"/>
        <end position="37"/>
    </location>
</feature>
<keyword evidence="2" id="KW-0472">Membrane</keyword>
<feature type="transmembrane region" description="Helical" evidence="2">
    <location>
        <begin position="42"/>
        <end position="65"/>
    </location>
</feature>
<keyword evidence="2" id="KW-1133">Transmembrane helix</keyword>
<evidence type="ECO:0000256" key="2">
    <source>
        <dbReference type="SAM" id="Phobius"/>
    </source>
</evidence>
<feature type="compositionally biased region" description="Pro residues" evidence="1">
    <location>
        <begin position="9"/>
        <end position="18"/>
    </location>
</feature>
<reference evidence="4" key="1">
    <citation type="journal article" date="2019" name="Int. J. Syst. Evol. Microbiol.">
        <title>The Global Catalogue of Microorganisms (GCM) 10K type strain sequencing project: providing services to taxonomists for standard genome sequencing and annotation.</title>
        <authorList>
            <consortium name="The Broad Institute Genomics Platform"/>
            <consortium name="The Broad Institute Genome Sequencing Center for Infectious Disease"/>
            <person name="Wu L."/>
            <person name="Ma J."/>
        </authorList>
    </citation>
    <scope>NUCLEOTIDE SEQUENCE [LARGE SCALE GENOMIC DNA]</scope>
    <source>
        <strain evidence="4">JCM 16929</strain>
    </source>
</reference>
<organism evidence="3 4">
    <name type="scientific">Microlunatus ginsengisoli</name>
    <dbReference type="NCBI Taxonomy" id="363863"/>
    <lineage>
        <taxon>Bacteria</taxon>
        <taxon>Bacillati</taxon>
        <taxon>Actinomycetota</taxon>
        <taxon>Actinomycetes</taxon>
        <taxon>Propionibacteriales</taxon>
        <taxon>Propionibacteriaceae</taxon>
        <taxon>Microlunatus</taxon>
    </lineage>
</organism>
<feature type="transmembrane region" description="Helical" evidence="2">
    <location>
        <begin position="235"/>
        <end position="257"/>
    </location>
</feature>
<comment type="caution">
    <text evidence="3">The sequence shown here is derived from an EMBL/GenBank/DDBJ whole genome shotgun (WGS) entry which is preliminary data.</text>
</comment>
<gene>
    <name evidence="3" type="ORF">GCM10022236_24700</name>
</gene>
<protein>
    <recommendedName>
        <fullName evidence="5">Chemotaxis methyl-accepting receptor HlyB-like 4HB MCP domain-containing protein</fullName>
    </recommendedName>
</protein>
<evidence type="ECO:0000256" key="1">
    <source>
        <dbReference type="SAM" id="MobiDB-lite"/>
    </source>
</evidence>
<dbReference type="Proteomes" id="UP001501490">
    <property type="component" value="Unassembled WGS sequence"/>
</dbReference>